<feature type="region of interest" description="Disordered" evidence="1">
    <location>
        <begin position="198"/>
        <end position="279"/>
    </location>
</feature>
<feature type="region of interest" description="Disordered" evidence="1">
    <location>
        <begin position="151"/>
        <end position="185"/>
    </location>
</feature>
<feature type="compositionally biased region" description="Polar residues" evidence="1">
    <location>
        <begin position="84"/>
        <end position="96"/>
    </location>
</feature>
<feature type="compositionally biased region" description="Low complexity" evidence="1">
    <location>
        <begin position="622"/>
        <end position="635"/>
    </location>
</feature>
<feature type="region of interest" description="Disordered" evidence="1">
    <location>
        <begin position="688"/>
        <end position="735"/>
    </location>
</feature>
<dbReference type="EMBL" id="JAFJYH010000134">
    <property type="protein sequence ID" value="KAG4418212.1"/>
    <property type="molecule type" value="Genomic_DNA"/>
</dbReference>
<proteinExistence type="predicted"/>
<evidence type="ECO:0000259" key="2">
    <source>
        <dbReference type="PROSITE" id="PS51159"/>
    </source>
</evidence>
<feature type="compositionally biased region" description="Basic and acidic residues" evidence="1">
    <location>
        <begin position="151"/>
        <end position="165"/>
    </location>
</feature>
<sequence length="766" mass="83272">MPYTPPSQRSPAVSAPHSPAASRRSSSSYQSGQTLGASASNRPELPRSTSYLTRHRRTTSVKTASFAPSSEPTPPGTADKENNDTNGLTASGSIRQSPPPVTDDTQIPAGAVISPPDSAQNSSDDEDTKESRGRELENLAELQAAIRIIEQHRESSPNRKAEETGKANQALTLIMPPSESDDKPTATHIEETTVNTLRKLGHNRSNTDTSIFMDMRQSQPETPLTGSDEDSVTDDEEPNRSRRKPPMLRKKSGELVRPALRPSSARRRPSSMPGTPTFSKAVHFDSHLEHVRHFLQVDRPLAVSAGSSPVEQYDSDTEFPFDDGARSLPFEWEIVVANFPPNPEPIKKGQAVKVERVFLSSDNKTLVGSVVVANWGFQKNVVARFTLDYWKTTSEVVAEFNHDVRQTRHDGCDRFNFNIKLADQANLEAKTMFFCVKYTVNGTDYWDNNNATNYQVDFRKKAKPQNGKKGMSGAASRPVNSLPRSNKKSPPAGGRPKNMPVAFDDFADGFDGKYQFDDFKQPVKDYLGESGTSVRLKGVKSAVSLGSDNLTRRAPQPNGQAFGNRYDFGASLSAAIQAANTVLGDKSGLTMKSTAKKQAPKKFTDADDNSSPITMAIKRPVQKPAPAVKPVTVQASASGTDSPRPVGTEKPALASQSYNELLDKYCFFGSSKTSPQLKDGTMRSGQYDGTNDDGYVLGSADSTADSSPLMMERMPEPQSQKASTQASRSASPAPMTGFVSGTSPMYHNLHAGFPFHDTHTATAIRG</sequence>
<reference evidence="3" key="1">
    <citation type="submission" date="2021-02" db="EMBL/GenBank/DDBJ databases">
        <title>Genome sequence Cadophora malorum strain M34.</title>
        <authorList>
            <person name="Stefanovic E."/>
            <person name="Vu D."/>
            <person name="Scully C."/>
            <person name="Dijksterhuis J."/>
            <person name="Roader J."/>
            <person name="Houbraken J."/>
        </authorList>
    </citation>
    <scope>NUCLEOTIDE SEQUENCE</scope>
    <source>
        <strain evidence="3">M34</strain>
    </source>
</reference>
<feature type="region of interest" description="Disordered" evidence="1">
    <location>
        <begin position="592"/>
        <end position="650"/>
    </location>
</feature>
<dbReference type="PANTHER" id="PTHR12307">
    <property type="entry name" value="PROTEIN PHOSPHATASE 1 REGULATORY SUBUNIT"/>
    <property type="match status" value="1"/>
</dbReference>
<dbReference type="InterPro" id="IPR038175">
    <property type="entry name" value="CBM21_dom_sf"/>
</dbReference>
<feature type="compositionally biased region" description="Polar residues" evidence="1">
    <location>
        <begin position="203"/>
        <end position="225"/>
    </location>
</feature>
<protein>
    <recommendedName>
        <fullName evidence="2">CBM21 domain-containing protein</fullName>
    </recommendedName>
</protein>
<dbReference type="GO" id="GO:0005979">
    <property type="term" value="P:regulation of glycogen biosynthetic process"/>
    <property type="evidence" value="ECO:0007669"/>
    <property type="project" value="TreeGrafter"/>
</dbReference>
<dbReference type="InterPro" id="IPR005036">
    <property type="entry name" value="CBM21_dom"/>
</dbReference>
<dbReference type="Pfam" id="PF03370">
    <property type="entry name" value="CBM_21"/>
    <property type="match status" value="1"/>
</dbReference>
<feature type="domain" description="CBM21" evidence="2">
    <location>
        <begin position="344"/>
        <end position="457"/>
    </location>
</feature>
<accession>A0A8H7W7I7</accession>
<dbReference type="Gene3D" id="2.60.40.2440">
    <property type="entry name" value="Carbohydrate binding type-21 domain"/>
    <property type="match status" value="1"/>
</dbReference>
<dbReference type="PANTHER" id="PTHR12307:SF36">
    <property type="entry name" value="GLYCOGEN-BINDING SUBUNIT 76A"/>
    <property type="match status" value="1"/>
</dbReference>
<feature type="compositionally biased region" description="Basic residues" evidence="1">
    <location>
        <begin position="241"/>
        <end position="250"/>
    </location>
</feature>
<keyword evidence="4" id="KW-1185">Reference proteome</keyword>
<dbReference type="Proteomes" id="UP000664132">
    <property type="component" value="Unassembled WGS sequence"/>
</dbReference>
<dbReference type="GO" id="GO:0008157">
    <property type="term" value="F:protein phosphatase 1 binding"/>
    <property type="evidence" value="ECO:0007669"/>
    <property type="project" value="TreeGrafter"/>
</dbReference>
<organism evidence="3 4">
    <name type="scientific">Cadophora malorum</name>
    <dbReference type="NCBI Taxonomy" id="108018"/>
    <lineage>
        <taxon>Eukaryota</taxon>
        <taxon>Fungi</taxon>
        <taxon>Dikarya</taxon>
        <taxon>Ascomycota</taxon>
        <taxon>Pezizomycotina</taxon>
        <taxon>Leotiomycetes</taxon>
        <taxon>Helotiales</taxon>
        <taxon>Ploettnerulaceae</taxon>
        <taxon>Cadophora</taxon>
    </lineage>
</organism>
<evidence type="ECO:0000256" key="1">
    <source>
        <dbReference type="SAM" id="MobiDB-lite"/>
    </source>
</evidence>
<evidence type="ECO:0000313" key="4">
    <source>
        <dbReference type="Proteomes" id="UP000664132"/>
    </source>
</evidence>
<dbReference type="AlphaFoldDB" id="A0A8H7W7I7"/>
<dbReference type="InterPro" id="IPR050782">
    <property type="entry name" value="PP1_regulatory_subunit_3"/>
</dbReference>
<dbReference type="GO" id="GO:0000164">
    <property type="term" value="C:protein phosphatase type 1 complex"/>
    <property type="evidence" value="ECO:0007669"/>
    <property type="project" value="TreeGrafter"/>
</dbReference>
<feature type="compositionally biased region" description="Low complexity" evidence="1">
    <location>
        <begin position="9"/>
        <end position="28"/>
    </location>
</feature>
<feature type="compositionally biased region" description="Polar residues" evidence="1">
    <location>
        <begin position="60"/>
        <end position="70"/>
    </location>
</feature>
<dbReference type="GO" id="GO:2001069">
    <property type="term" value="F:glycogen binding"/>
    <property type="evidence" value="ECO:0007669"/>
    <property type="project" value="TreeGrafter"/>
</dbReference>
<feature type="region of interest" description="Disordered" evidence="1">
    <location>
        <begin position="457"/>
        <end position="500"/>
    </location>
</feature>
<feature type="compositionally biased region" description="Acidic residues" evidence="1">
    <location>
        <begin position="227"/>
        <end position="237"/>
    </location>
</feature>
<feature type="compositionally biased region" description="Polar residues" evidence="1">
    <location>
        <begin position="717"/>
        <end position="730"/>
    </location>
</feature>
<comment type="caution">
    <text evidence="3">The sequence shown here is derived from an EMBL/GenBank/DDBJ whole genome shotgun (WGS) entry which is preliminary data.</text>
</comment>
<feature type="compositionally biased region" description="Polar residues" evidence="1">
    <location>
        <begin position="29"/>
        <end position="52"/>
    </location>
</feature>
<dbReference type="PROSITE" id="PS51159">
    <property type="entry name" value="CBM21"/>
    <property type="match status" value="1"/>
</dbReference>
<gene>
    <name evidence="3" type="ORF">IFR04_008654</name>
</gene>
<name>A0A8H7W7I7_9HELO</name>
<evidence type="ECO:0000313" key="3">
    <source>
        <dbReference type="EMBL" id="KAG4418212.1"/>
    </source>
</evidence>
<feature type="region of interest" description="Disordered" evidence="1">
    <location>
        <begin position="1"/>
        <end position="137"/>
    </location>
</feature>
<dbReference type="OrthoDB" id="1881at2759"/>